<name>L9Z2S3_9EURY</name>
<gene>
    <name evidence="1" type="ORF">C486_10674</name>
</gene>
<organism evidence="1 2">
    <name type="scientific">Natrinema gari JCM 14663</name>
    <dbReference type="NCBI Taxonomy" id="1230459"/>
    <lineage>
        <taxon>Archaea</taxon>
        <taxon>Methanobacteriati</taxon>
        <taxon>Methanobacteriota</taxon>
        <taxon>Stenosarchaea group</taxon>
        <taxon>Halobacteria</taxon>
        <taxon>Halobacteriales</taxon>
        <taxon>Natrialbaceae</taxon>
        <taxon>Natrinema</taxon>
    </lineage>
</organism>
<reference evidence="1 2" key="1">
    <citation type="journal article" date="2014" name="PLoS Genet.">
        <title>Phylogenetically driven sequencing of extremely halophilic archaea reveals strategies for static and dynamic osmo-response.</title>
        <authorList>
            <person name="Becker E.A."/>
            <person name="Seitzer P.M."/>
            <person name="Tritt A."/>
            <person name="Larsen D."/>
            <person name="Krusor M."/>
            <person name="Yao A.I."/>
            <person name="Wu D."/>
            <person name="Madern D."/>
            <person name="Eisen J.A."/>
            <person name="Darling A.E."/>
            <person name="Facciotti M.T."/>
        </authorList>
    </citation>
    <scope>NUCLEOTIDE SEQUENCE [LARGE SCALE GENOMIC DNA]</scope>
    <source>
        <strain evidence="1 2">JCM 14663</strain>
    </source>
</reference>
<proteinExistence type="predicted"/>
<keyword evidence="2" id="KW-1185">Reference proteome</keyword>
<sequence>MFTGIFRDHCEHVRKRRTLRYLRQFFRRPIGYISNQVFDFVNPFGYWFALRPVSRCNLLTNAFLVDVVLFETSSKRVFIGVEFLPFVQDFIGVN</sequence>
<evidence type="ECO:0000313" key="1">
    <source>
        <dbReference type="EMBL" id="ELY79458.1"/>
    </source>
</evidence>
<dbReference type="EMBL" id="AOIJ01000051">
    <property type="protein sequence ID" value="ELY79458.1"/>
    <property type="molecule type" value="Genomic_DNA"/>
</dbReference>
<protein>
    <submittedName>
        <fullName evidence="1">Uncharacterized protein</fullName>
    </submittedName>
</protein>
<dbReference type="AlphaFoldDB" id="L9Z2S3"/>
<dbReference type="Proteomes" id="UP000011592">
    <property type="component" value="Unassembled WGS sequence"/>
</dbReference>
<comment type="caution">
    <text evidence="1">The sequence shown here is derived from an EMBL/GenBank/DDBJ whole genome shotgun (WGS) entry which is preliminary data.</text>
</comment>
<evidence type="ECO:0000313" key="2">
    <source>
        <dbReference type="Proteomes" id="UP000011592"/>
    </source>
</evidence>
<accession>L9Z2S3</accession>